<dbReference type="Gene3D" id="2.40.50.140">
    <property type="entry name" value="Nucleic acid-binding proteins"/>
    <property type="match status" value="1"/>
</dbReference>
<feature type="transmembrane region" description="Helical" evidence="1">
    <location>
        <begin position="12"/>
        <end position="29"/>
    </location>
</feature>
<dbReference type="Pfam" id="PF25842">
    <property type="entry name" value="NfeD_TM"/>
    <property type="match status" value="1"/>
</dbReference>
<dbReference type="InterPro" id="IPR012340">
    <property type="entry name" value="NA-bd_OB-fold"/>
</dbReference>
<organism evidence="3 4">
    <name type="scientific">Heyndrickxia ginsengihumi</name>
    <dbReference type="NCBI Taxonomy" id="363870"/>
    <lineage>
        <taxon>Bacteria</taxon>
        <taxon>Bacillati</taxon>
        <taxon>Bacillota</taxon>
        <taxon>Bacilli</taxon>
        <taxon>Bacillales</taxon>
        <taxon>Bacillaceae</taxon>
        <taxon>Heyndrickxia</taxon>
    </lineage>
</organism>
<accession>A0A0A6VDF2</accession>
<reference evidence="3 4" key="1">
    <citation type="submission" date="2014-10" db="EMBL/GenBank/DDBJ databases">
        <title>Draft genome of phytase producing Bacillus ginsengihumi strain M2.11.</title>
        <authorList>
            <person name="Toymentseva A."/>
            <person name="Boulygina E.A."/>
            <person name="Kazakov S.V."/>
            <person name="Kayumov I."/>
            <person name="Suleimanova A.D."/>
            <person name="Mardanova A.M."/>
            <person name="Maria S.N."/>
            <person name="Sergey M.Y."/>
            <person name="Sharipova M.R."/>
        </authorList>
    </citation>
    <scope>NUCLEOTIDE SEQUENCE [LARGE SCALE GENOMIC DNA]</scope>
    <source>
        <strain evidence="3 4">M2.11</strain>
    </source>
</reference>
<proteinExistence type="predicted"/>
<protein>
    <submittedName>
        <fullName evidence="3">Membrane protein</fullName>
    </submittedName>
</protein>
<dbReference type="EMBL" id="JRUN01000019">
    <property type="protein sequence ID" value="KHD85611.1"/>
    <property type="molecule type" value="Genomic_DNA"/>
</dbReference>
<evidence type="ECO:0000256" key="1">
    <source>
        <dbReference type="SAM" id="Phobius"/>
    </source>
</evidence>
<name>A0A0A6VDF2_9BACI</name>
<sequence>MYVFGTPIETIYLYVLIIAGVLTILYILFSDLLGGIADMLNILHPALFLAFITFFSVCGYILEVATSLSSMFIIIISIVIAIILDAFLHFFVLVPLSSAEESLAYTEDSLKGRVGKTILSIPKDGFGEVVIESFTGTISKPAASMQDVPIEEGKQVLVIEVQNGVLYVVPYENYHLNQQ</sequence>
<keyword evidence="1" id="KW-0472">Membrane</keyword>
<keyword evidence="1" id="KW-1133">Transmembrane helix</keyword>
<evidence type="ECO:0000313" key="3">
    <source>
        <dbReference type="EMBL" id="KHD85611.1"/>
    </source>
</evidence>
<dbReference type="InterPro" id="IPR058653">
    <property type="entry name" value="NfeD2_TM"/>
</dbReference>
<evidence type="ECO:0000313" key="4">
    <source>
        <dbReference type="Proteomes" id="UP000030588"/>
    </source>
</evidence>
<dbReference type="Proteomes" id="UP000030588">
    <property type="component" value="Unassembled WGS sequence"/>
</dbReference>
<dbReference type="AlphaFoldDB" id="A0A0A6VDF2"/>
<feature type="transmembrane region" description="Helical" evidence="1">
    <location>
        <begin position="41"/>
        <end position="62"/>
    </location>
</feature>
<feature type="domain" description="Membrane protein NfeD2 N-terminal transmembrane" evidence="2">
    <location>
        <begin position="3"/>
        <end position="101"/>
    </location>
</feature>
<feature type="transmembrane region" description="Helical" evidence="1">
    <location>
        <begin position="68"/>
        <end position="94"/>
    </location>
</feature>
<evidence type="ECO:0000259" key="2">
    <source>
        <dbReference type="Pfam" id="PF25842"/>
    </source>
</evidence>
<dbReference type="RefSeq" id="WP_035354300.1">
    <property type="nucleotide sequence ID" value="NZ_JAAIWK010000033.1"/>
</dbReference>
<dbReference type="STRING" id="363870.NG54_08110"/>
<comment type="caution">
    <text evidence="3">The sequence shown here is derived from an EMBL/GenBank/DDBJ whole genome shotgun (WGS) entry which is preliminary data.</text>
</comment>
<keyword evidence="1" id="KW-0812">Transmembrane</keyword>
<gene>
    <name evidence="3" type="ORF">NG54_08110</name>
</gene>